<dbReference type="AlphaFoldDB" id="I7IHN1"/>
<dbReference type="Pfam" id="PF01694">
    <property type="entry name" value="Rhomboid"/>
    <property type="match status" value="2"/>
</dbReference>
<reference evidence="10 11" key="3">
    <citation type="journal article" date="2016" name="Sci. Rep.">
        <title>Genome-wide diversity and gene expression profiling of Babesia microti isolates identify polymorphic genes that mediate host-pathogen interactions.</title>
        <authorList>
            <person name="Silva J.C."/>
            <person name="Cornillot E."/>
            <person name="McCracken C."/>
            <person name="Usmani-Brown S."/>
            <person name="Dwivedi A."/>
            <person name="Ifeonu O.O."/>
            <person name="Crabtree J."/>
            <person name="Gotia H.T."/>
            <person name="Virji A.Z."/>
            <person name="Reynes C."/>
            <person name="Colinge J."/>
            <person name="Kumar V."/>
            <person name="Lawres L."/>
            <person name="Pazzi J.E."/>
            <person name="Pablo J.V."/>
            <person name="Hung C."/>
            <person name="Brancato J."/>
            <person name="Kumari P."/>
            <person name="Orvis J."/>
            <person name="Tretina K."/>
            <person name="Chibucos M."/>
            <person name="Ott S."/>
            <person name="Sadzewicz L."/>
            <person name="Sengamalay N."/>
            <person name="Shetty A.C."/>
            <person name="Su Q."/>
            <person name="Tallon L."/>
            <person name="Fraser C.M."/>
            <person name="Frutos R."/>
            <person name="Molina D.M."/>
            <person name="Krause P.J."/>
            <person name="Ben Mamoun C."/>
        </authorList>
    </citation>
    <scope>NUCLEOTIDE SEQUENCE [LARGE SCALE GENOMIC DNA]</scope>
    <source>
        <strain evidence="10 11">RI</strain>
    </source>
</reference>
<feature type="chain" id="PRO_5003710772" description="Peptidase S54 rhomboid domain-containing protein" evidence="8">
    <location>
        <begin position="20"/>
        <end position="360"/>
    </location>
</feature>
<feature type="domain" description="Peptidase S54 rhomboid" evidence="9">
    <location>
        <begin position="279"/>
        <end position="355"/>
    </location>
</feature>
<dbReference type="VEuPathDB" id="PiroplasmaDB:BmR1_04g09675"/>
<dbReference type="InterPro" id="IPR035952">
    <property type="entry name" value="Rhomboid-like_sf"/>
</dbReference>
<dbReference type="GeneID" id="24426557"/>
<keyword evidence="5 7" id="KW-1133">Transmembrane helix</keyword>
<comment type="similarity">
    <text evidence="2">Belongs to the peptidase S54 family.</text>
</comment>
<feature type="signal peptide" evidence="8">
    <location>
        <begin position="1"/>
        <end position="19"/>
    </location>
</feature>
<comment type="subcellular location">
    <subcellularLocation>
        <location evidence="1">Membrane</location>
        <topology evidence="1">Multi-pass membrane protein</topology>
    </subcellularLocation>
</comment>
<name>I7IHN1_BABMR</name>
<feature type="domain" description="Peptidase S54 rhomboid" evidence="9">
    <location>
        <begin position="147"/>
        <end position="208"/>
    </location>
</feature>
<dbReference type="SUPFAM" id="SSF144091">
    <property type="entry name" value="Rhomboid-like"/>
    <property type="match status" value="1"/>
</dbReference>
<dbReference type="GO" id="GO:0016020">
    <property type="term" value="C:membrane"/>
    <property type="evidence" value="ECO:0007669"/>
    <property type="project" value="UniProtKB-SubCell"/>
</dbReference>
<dbReference type="PANTHER" id="PTHR43731:SF14">
    <property type="entry name" value="PRESENILIN-ASSOCIATED RHOMBOID-LIKE PROTEIN, MITOCHONDRIAL"/>
    <property type="match status" value="1"/>
</dbReference>
<feature type="transmembrane region" description="Helical" evidence="7">
    <location>
        <begin position="189"/>
        <end position="209"/>
    </location>
</feature>
<dbReference type="KEGG" id="bmic:BmR1_04g09675"/>
<keyword evidence="11" id="KW-1185">Reference proteome</keyword>
<keyword evidence="3 7" id="KW-0812">Transmembrane</keyword>
<evidence type="ECO:0000256" key="1">
    <source>
        <dbReference type="ARBA" id="ARBA00004141"/>
    </source>
</evidence>
<evidence type="ECO:0000256" key="8">
    <source>
        <dbReference type="SAM" id="SignalP"/>
    </source>
</evidence>
<evidence type="ECO:0000256" key="6">
    <source>
        <dbReference type="ARBA" id="ARBA00023136"/>
    </source>
</evidence>
<evidence type="ECO:0000256" key="2">
    <source>
        <dbReference type="ARBA" id="ARBA00009045"/>
    </source>
</evidence>
<dbReference type="RefSeq" id="XP_012650510.1">
    <property type="nucleotide sequence ID" value="XM_012795056.1"/>
</dbReference>
<dbReference type="InterPro" id="IPR022764">
    <property type="entry name" value="Peptidase_S54_rhomboid_dom"/>
</dbReference>
<gene>
    <name evidence="10" type="ORF">BmR1_04g09675</name>
</gene>
<proteinExistence type="inferred from homology"/>
<keyword evidence="4" id="KW-0378">Hydrolase</keyword>
<evidence type="ECO:0000259" key="9">
    <source>
        <dbReference type="Pfam" id="PF01694"/>
    </source>
</evidence>
<dbReference type="PROSITE" id="PS51257">
    <property type="entry name" value="PROKAR_LIPOPROTEIN"/>
    <property type="match status" value="1"/>
</dbReference>
<feature type="transmembrane region" description="Helical" evidence="7">
    <location>
        <begin position="112"/>
        <end position="136"/>
    </location>
</feature>
<reference evidence="10 11" key="1">
    <citation type="journal article" date="2012" name="Nucleic Acids Res.">
        <title>Sequencing of the smallest Apicomplexan genome from the human pathogen Babesia microti.</title>
        <authorList>
            <person name="Cornillot E."/>
            <person name="Hadj-Kaddour K."/>
            <person name="Dassouli A."/>
            <person name="Noel B."/>
            <person name="Ranwez V."/>
            <person name="Vacherie B."/>
            <person name="Augagneur Y."/>
            <person name="Bres V."/>
            <person name="Duclos A."/>
            <person name="Randazzo S."/>
            <person name="Carcy B."/>
            <person name="Debierre-Grockiego F."/>
            <person name="Delbecq S."/>
            <person name="Moubri-Menage K."/>
            <person name="Shams-Eldin H."/>
            <person name="Usmani-Brown S."/>
            <person name="Bringaud F."/>
            <person name="Wincker P."/>
            <person name="Vivares C.P."/>
            <person name="Schwarz R.T."/>
            <person name="Schetters T.P."/>
            <person name="Krause P.J."/>
            <person name="Gorenflot A."/>
            <person name="Berry V."/>
            <person name="Barbe V."/>
            <person name="Ben Mamoun C."/>
        </authorList>
    </citation>
    <scope>NUCLEOTIDE SEQUENCE [LARGE SCALE GENOMIC DNA]</scope>
    <source>
        <strain evidence="10 11">RI</strain>
    </source>
</reference>
<evidence type="ECO:0000313" key="11">
    <source>
        <dbReference type="Proteomes" id="UP000002899"/>
    </source>
</evidence>
<keyword evidence="6 7" id="KW-0472">Membrane</keyword>
<dbReference type="GO" id="GO:0004252">
    <property type="term" value="F:serine-type endopeptidase activity"/>
    <property type="evidence" value="ECO:0007669"/>
    <property type="project" value="InterPro"/>
</dbReference>
<organism evidence="10 11">
    <name type="scientific">Babesia microti (strain RI)</name>
    <dbReference type="NCBI Taxonomy" id="1133968"/>
    <lineage>
        <taxon>Eukaryota</taxon>
        <taxon>Sar</taxon>
        <taxon>Alveolata</taxon>
        <taxon>Apicomplexa</taxon>
        <taxon>Aconoidasida</taxon>
        <taxon>Piroplasmida</taxon>
        <taxon>Babesiidae</taxon>
        <taxon>Babesia</taxon>
    </lineage>
</organism>
<dbReference type="PANTHER" id="PTHR43731">
    <property type="entry name" value="RHOMBOID PROTEASE"/>
    <property type="match status" value="1"/>
</dbReference>
<dbReference type="OrthoDB" id="418595at2759"/>
<reference evidence="10 11" key="2">
    <citation type="journal article" date="2013" name="PLoS ONE">
        <title>Whole genome mapping and re-organization of the nuclear and mitochondrial genomes of Babesia microti isolates.</title>
        <authorList>
            <person name="Cornillot E."/>
            <person name="Dassouli A."/>
            <person name="Garg A."/>
            <person name="Pachikara N."/>
            <person name="Randazzo S."/>
            <person name="Depoix D."/>
            <person name="Carcy B."/>
            <person name="Delbecq S."/>
            <person name="Frutos R."/>
            <person name="Silva J.C."/>
            <person name="Sutton R."/>
            <person name="Krause P.J."/>
            <person name="Mamoun C.B."/>
        </authorList>
    </citation>
    <scope>NUCLEOTIDE SEQUENCE [LARGE SCALE GENOMIC DNA]</scope>
    <source>
        <strain evidence="10 11">RI</strain>
    </source>
</reference>
<evidence type="ECO:0000256" key="3">
    <source>
        <dbReference type="ARBA" id="ARBA00022692"/>
    </source>
</evidence>
<keyword evidence="8" id="KW-0732">Signal</keyword>
<dbReference type="EMBL" id="LN871599">
    <property type="protein sequence ID" value="CCF76102.1"/>
    <property type="molecule type" value="Genomic_DNA"/>
</dbReference>
<sequence length="360" mass="40363">MRQICRCFWLSLFISGCVAIYTANSTHHICLAGTPGGFIRPSTRPIGVVASRYASPAYRIDMCQNSVHKMAKNIAGSLNFVGCNDIVANLATKLKTFVPDDMLNLKLPFQSLIYFSTLSIYLVDSFIFDGLFAGLFELRGNALAVNEEAYRILTSLFIHRDWSHLAMNLLSFSTIAPMVIKATGPIKALLIYILSGIIANYVTYVYHVLHEKGIPIQGEFDDGRFDPVIDISKKYYEAVRMFKEFPFPKYLFLHFKSLLRRLLYGKPKYSTLKLNPTLHSFTARGASGAIYGLHGAYMIYRWNKEGIMAIPTGFLLPNRIWEIILSSLLNSLGDNHIDTVAHVSGFIAGMLIGSVIKLYS</sequence>
<accession>I7IHN1</accession>
<evidence type="ECO:0000313" key="10">
    <source>
        <dbReference type="EMBL" id="CCF76102.1"/>
    </source>
</evidence>
<protein>
    <recommendedName>
        <fullName evidence="9">Peptidase S54 rhomboid domain-containing protein</fullName>
    </recommendedName>
</protein>
<evidence type="ECO:0000256" key="7">
    <source>
        <dbReference type="SAM" id="Phobius"/>
    </source>
</evidence>
<dbReference type="Gene3D" id="1.20.1540.10">
    <property type="entry name" value="Rhomboid-like"/>
    <property type="match status" value="1"/>
</dbReference>
<evidence type="ECO:0000256" key="5">
    <source>
        <dbReference type="ARBA" id="ARBA00022989"/>
    </source>
</evidence>
<evidence type="ECO:0000256" key="4">
    <source>
        <dbReference type="ARBA" id="ARBA00022801"/>
    </source>
</evidence>
<dbReference type="Proteomes" id="UP000002899">
    <property type="component" value="Chromosome IV"/>
</dbReference>
<dbReference type="InterPro" id="IPR050925">
    <property type="entry name" value="Rhomboid_protease_S54"/>
</dbReference>